<protein>
    <submittedName>
        <fullName evidence="1">Uncharacterized protein</fullName>
    </submittedName>
</protein>
<proteinExistence type="predicted"/>
<accession>A0A7J7EC03</accession>
<evidence type="ECO:0000313" key="1">
    <source>
        <dbReference type="EMBL" id="KAF5913360.1"/>
    </source>
</evidence>
<sequence>MYNVNYEIINDKRLSGKYTVLILPFILYLMQKGICDVQGGGSQWRLDLVGLHALSVTRGLEF</sequence>
<comment type="caution">
    <text evidence="1">The sequence shown here is derived from an EMBL/GenBank/DDBJ whole genome shotgun (WGS) entry which is preliminary data.</text>
</comment>
<gene>
    <name evidence="1" type="ORF">HPG69_016977</name>
</gene>
<evidence type="ECO:0000313" key="2">
    <source>
        <dbReference type="Proteomes" id="UP000551758"/>
    </source>
</evidence>
<name>A0A7J7EC03_DICBM</name>
<dbReference type="AlphaFoldDB" id="A0A7J7EC03"/>
<dbReference type="Proteomes" id="UP000551758">
    <property type="component" value="Unassembled WGS sequence"/>
</dbReference>
<organism evidence="1 2">
    <name type="scientific">Diceros bicornis minor</name>
    <name type="common">South-central black rhinoceros</name>
    <dbReference type="NCBI Taxonomy" id="77932"/>
    <lineage>
        <taxon>Eukaryota</taxon>
        <taxon>Metazoa</taxon>
        <taxon>Chordata</taxon>
        <taxon>Craniata</taxon>
        <taxon>Vertebrata</taxon>
        <taxon>Euteleostomi</taxon>
        <taxon>Mammalia</taxon>
        <taxon>Eutheria</taxon>
        <taxon>Laurasiatheria</taxon>
        <taxon>Perissodactyla</taxon>
        <taxon>Rhinocerotidae</taxon>
        <taxon>Diceros</taxon>
    </lineage>
</organism>
<reference evidence="1 2" key="1">
    <citation type="journal article" date="2020" name="Mol. Biol. Evol.">
        <title>Interspecific Gene Flow and the Evolution of Specialization in Black and White Rhinoceros.</title>
        <authorList>
            <person name="Moodley Y."/>
            <person name="Westbury M.V."/>
            <person name="Russo I.M."/>
            <person name="Gopalakrishnan S."/>
            <person name="Rakotoarivelo A."/>
            <person name="Olsen R.A."/>
            <person name="Prost S."/>
            <person name="Tunstall T."/>
            <person name="Ryder O.A."/>
            <person name="Dalen L."/>
            <person name="Bruford M.W."/>
        </authorList>
    </citation>
    <scope>NUCLEOTIDE SEQUENCE [LARGE SCALE GENOMIC DNA]</scope>
    <source>
        <strain evidence="1">SBR-YM</strain>
        <tissue evidence="1">Skin</tissue>
    </source>
</reference>
<keyword evidence="2" id="KW-1185">Reference proteome</keyword>
<dbReference type="EMBL" id="JACDTQ010003641">
    <property type="protein sequence ID" value="KAF5913360.1"/>
    <property type="molecule type" value="Genomic_DNA"/>
</dbReference>